<dbReference type="Proteomes" id="UP000276029">
    <property type="component" value="Unassembled WGS sequence"/>
</dbReference>
<gene>
    <name evidence="1" type="ORF">DFR51_3368</name>
</gene>
<reference evidence="1 2" key="1">
    <citation type="submission" date="2018-10" db="EMBL/GenBank/DDBJ databases">
        <title>Genomic Encyclopedia of Type Strains, Phase IV (KMG-IV): sequencing the most valuable type-strain genomes for metagenomic binning, comparative biology and taxonomic classification.</title>
        <authorList>
            <person name="Goeker M."/>
        </authorList>
    </citation>
    <scope>NUCLEOTIDE SEQUENCE [LARGE SCALE GENOMIC DNA]</scope>
    <source>
        <strain evidence="1 2">DSM 19791</strain>
    </source>
</reference>
<proteinExistence type="predicted"/>
<organism evidence="1 2">
    <name type="scientific">Sphingosinicella microcystinivorans</name>
    <dbReference type="NCBI Taxonomy" id="335406"/>
    <lineage>
        <taxon>Bacteria</taxon>
        <taxon>Pseudomonadati</taxon>
        <taxon>Pseudomonadota</taxon>
        <taxon>Alphaproteobacteria</taxon>
        <taxon>Sphingomonadales</taxon>
        <taxon>Sphingosinicellaceae</taxon>
        <taxon>Sphingosinicella</taxon>
    </lineage>
</organism>
<keyword evidence="2" id="KW-1185">Reference proteome</keyword>
<accession>A0ABX9SV36</accession>
<name>A0ABX9SV36_SPHMI</name>
<dbReference type="EMBL" id="RBWX01000011">
    <property type="protein sequence ID" value="RKS85449.1"/>
    <property type="molecule type" value="Genomic_DNA"/>
</dbReference>
<protein>
    <submittedName>
        <fullName evidence="1">Uncharacterized protein</fullName>
    </submittedName>
</protein>
<evidence type="ECO:0000313" key="1">
    <source>
        <dbReference type="EMBL" id="RKS85449.1"/>
    </source>
</evidence>
<comment type="caution">
    <text evidence="1">The sequence shown here is derived from an EMBL/GenBank/DDBJ whole genome shotgun (WGS) entry which is preliminary data.</text>
</comment>
<evidence type="ECO:0000313" key="2">
    <source>
        <dbReference type="Proteomes" id="UP000276029"/>
    </source>
</evidence>
<sequence length="47" mass="5439">MGKFALYRQMIGRLDEAIEGRHFFEASWYVYALLEDRLISLLSANSG</sequence>